<feature type="transmembrane region" description="Helical" evidence="2">
    <location>
        <begin position="79"/>
        <end position="100"/>
    </location>
</feature>
<dbReference type="EMBL" id="FOUO01000011">
    <property type="protein sequence ID" value="SFM57491.1"/>
    <property type="molecule type" value="Genomic_DNA"/>
</dbReference>
<dbReference type="Proteomes" id="UP000199556">
    <property type="component" value="Unassembled WGS sequence"/>
</dbReference>
<accession>A0A1I4RZ82</accession>
<feature type="compositionally biased region" description="Basic and acidic residues" evidence="1">
    <location>
        <begin position="112"/>
        <end position="122"/>
    </location>
</feature>
<evidence type="ECO:0000313" key="4">
    <source>
        <dbReference type="Proteomes" id="UP000199556"/>
    </source>
</evidence>
<reference evidence="3 4" key="1">
    <citation type="submission" date="2016-10" db="EMBL/GenBank/DDBJ databases">
        <authorList>
            <person name="de Groot N.N."/>
        </authorList>
    </citation>
    <scope>NUCLEOTIDE SEQUENCE [LARGE SCALE GENOMIC DNA]</scope>
    <source>
        <strain evidence="3 4">DSM 4180</strain>
    </source>
</reference>
<protein>
    <submittedName>
        <fullName evidence="3">Uncharacterized protein</fullName>
    </submittedName>
</protein>
<keyword evidence="4" id="KW-1185">Reference proteome</keyword>
<name>A0A1I4RZ82_ECTMO</name>
<keyword evidence="2" id="KW-1133">Transmembrane helix</keyword>
<sequence length="122" mass="13658">MPRRASASLADTILSYLLAPWCLRAMPRATPEQRLARAVWCRDHCATFAGRWILVAFGLWLVQISPLGFLFVWGPVPVLALLFPLAFILGIAHLVAQIVAQKRAGPPPIDPPVERDEERHRD</sequence>
<proteinExistence type="predicted"/>
<keyword evidence="2" id="KW-0472">Membrane</keyword>
<dbReference type="AlphaFoldDB" id="A0A1I4RZ82"/>
<evidence type="ECO:0000256" key="2">
    <source>
        <dbReference type="SAM" id="Phobius"/>
    </source>
</evidence>
<keyword evidence="2" id="KW-0812">Transmembrane</keyword>
<gene>
    <name evidence="3" type="ORF">SAMN05421721_11116</name>
</gene>
<feature type="transmembrane region" description="Helical" evidence="2">
    <location>
        <begin position="52"/>
        <end position="73"/>
    </location>
</feature>
<dbReference type="RefSeq" id="WP_090485996.1">
    <property type="nucleotide sequence ID" value="NZ_FOUO01000011.1"/>
</dbReference>
<dbReference type="OrthoDB" id="5796610at2"/>
<evidence type="ECO:0000313" key="3">
    <source>
        <dbReference type="EMBL" id="SFM57491.1"/>
    </source>
</evidence>
<organism evidence="3 4">
    <name type="scientific">Ectothiorhodospira mobilis</name>
    <dbReference type="NCBI Taxonomy" id="195064"/>
    <lineage>
        <taxon>Bacteria</taxon>
        <taxon>Pseudomonadati</taxon>
        <taxon>Pseudomonadota</taxon>
        <taxon>Gammaproteobacteria</taxon>
        <taxon>Chromatiales</taxon>
        <taxon>Ectothiorhodospiraceae</taxon>
        <taxon>Ectothiorhodospira</taxon>
    </lineage>
</organism>
<feature type="region of interest" description="Disordered" evidence="1">
    <location>
        <begin position="103"/>
        <end position="122"/>
    </location>
</feature>
<evidence type="ECO:0000256" key="1">
    <source>
        <dbReference type="SAM" id="MobiDB-lite"/>
    </source>
</evidence>